<name>A0AAW2G5F5_9HYME</name>
<gene>
    <name evidence="1" type="ORF">PUN28_007168</name>
</gene>
<comment type="caution">
    <text evidence="1">The sequence shown here is derived from an EMBL/GenBank/DDBJ whole genome shotgun (WGS) entry which is preliminary data.</text>
</comment>
<dbReference type="Proteomes" id="UP001430953">
    <property type="component" value="Unassembled WGS sequence"/>
</dbReference>
<proteinExistence type="predicted"/>
<evidence type="ECO:0008006" key="3">
    <source>
        <dbReference type="Google" id="ProtNLM"/>
    </source>
</evidence>
<sequence length="386" mass="44100">MENRKTISKPKVRFCEFSDAREEIADHKKRHERGVSVQTKISNIKENVSVNNPRVVDSVTFASISDKDVSQGTSFYDKEQITAKGSTATIQRNQKGKENKDMKRVMFKKNMNETKVEKSKHLQSVTSKNFKLSMSDNCMEKVNATKSTFKGSKMTKSQSAPNIKRIRNSMTQGRVFYTKPIALTRVKSHHNVVKNKVSPVKKIVLHNVSGPKIKTFVESKFFCKDQNDARMNDVNERHTLVPDMTLDLAQPDYNSITCTINKLERLKQQKIVTDISCLPPTIKNCLTGKISTALDFPLDEVIYKNLVDLNIDERQLPSAITRSKDPEPREKDIVPKLSDFFIPEDTKDICEAVYVKSRPSKISDNWNAFKISDKILEWKYSIDDIG</sequence>
<evidence type="ECO:0000313" key="2">
    <source>
        <dbReference type="Proteomes" id="UP001430953"/>
    </source>
</evidence>
<keyword evidence="2" id="KW-1185">Reference proteome</keyword>
<organism evidence="1 2">
    <name type="scientific">Cardiocondyla obscurior</name>
    <dbReference type="NCBI Taxonomy" id="286306"/>
    <lineage>
        <taxon>Eukaryota</taxon>
        <taxon>Metazoa</taxon>
        <taxon>Ecdysozoa</taxon>
        <taxon>Arthropoda</taxon>
        <taxon>Hexapoda</taxon>
        <taxon>Insecta</taxon>
        <taxon>Pterygota</taxon>
        <taxon>Neoptera</taxon>
        <taxon>Endopterygota</taxon>
        <taxon>Hymenoptera</taxon>
        <taxon>Apocrita</taxon>
        <taxon>Aculeata</taxon>
        <taxon>Formicoidea</taxon>
        <taxon>Formicidae</taxon>
        <taxon>Myrmicinae</taxon>
        <taxon>Cardiocondyla</taxon>
    </lineage>
</organism>
<dbReference type="AlphaFoldDB" id="A0AAW2G5F5"/>
<accession>A0AAW2G5F5</accession>
<evidence type="ECO:0000313" key="1">
    <source>
        <dbReference type="EMBL" id="KAL0122234.1"/>
    </source>
</evidence>
<protein>
    <recommendedName>
        <fullName evidence="3">Protein phosphatase 1 regulatory subunit 35 C-terminal domain-containing protein</fullName>
    </recommendedName>
</protein>
<dbReference type="EMBL" id="JADYXP020000006">
    <property type="protein sequence ID" value="KAL0122234.1"/>
    <property type="molecule type" value="Genomic_DNA"/>
</dbReference>
<reference evidence="1 2" key="1">
    <citation type="submission" date="2023-03" db="EMBL/GenBank/DDBJ databases">
        <title>High recombination rates correlate with genetic variation in Cardiocondyla obscurior ants.</title>
        <authorList>
            <person name="Errbii M."/>
        </authorList>
    </citation>
    <scope>NUCLEOTIDE SEQUENCE [LARGE SCALE GENOMIC DNA]</scope>
    <source>
        <strain evidence="1">Alpha-2009</strain>
        <tissue evidence="1">Whole body</tissue>
    </source>
</reference>